<protein>
    <submittedName>
        <fullName evidence="1">Uncharacterized protein</fullName>
    </submittedName>
</protein>
<dbReference type="RefSeq" id="WP_339098010.1">
    <property type="nucleotide sequence ID" value="NZ_CP149783.1"/>
</dbReference>
<proteinExistence type="predicted"/>
<accession>A0AAU6Q7E2</accession>
<reference evidence="1" key="1">
    <citation type="submission" date="2024-03" db="EMBL/GenBank/DDBJ databases">
        <title>Deinococcus weizhi sp. nov., isolated from human skin.</title>
        <authorList>
            <person name="Wei Z."/>
            <person name="Tian F."/>
            <person name="Yang C."/>
            <person name="Xin L.T."/>
            <person name="Wen Z.J."/>
            <person name="Lan K.C."/>
            <person name="Yu L."/>
            <person name="Zhe W."/>
            <person name="Dan F.D."/>
            <person name="Jun W."/>
            <person name="Rui Z."/>
            <person name="Yong X.J."/>
            <person name="Ting Y."/>
            <person name="Wei X."/>
            <person name="Xu Z.G."/>
            <person name="Xin Z."/>
            <person name="Dong F.G."/>
            <person name="Ni X.M."/>
            <person name="Zheng M.G."/>
            <person name="Chun Y."/>
            <person name="Qian W.X."/>
        </authorList>
    </citation>
    <scope>NUCLEOTIDE SEQUENCE</scope>
    <source>
        <strain evidence="1">VB142</strain>
    </source>
</reference>
<organism evidence="1">
    <name type="scientific">Deinococcus sp. VB142</name>
    <dbReference type="NCBI Taxonomy" id="3112952"/>
    <lineage>
        <taxon>Bacteria</taxon>
        <taxon>Thermotogati</taxon>
        <taxon>Deinococcota</taxon>
        <taxon>Deinococci</taxon>
        <taxon>Deinococcales</taxon>
        <taxon>Deinococcaceae</taxon>
        <taxon>Deinococcus</taxon>
    </lineage>
</organism>
<evidence type="ECO:0000313" key="1">
    <source>
        <dbReference type="EMBL" id="WYF46547.1"/>
    </source>
</evidence>
<dbReference type="AlphaFoldDB" id="A0AAU6Q7E2"/>
<name>A0AAU6Q7E2_9DEIO</name>
<sequence length="96" mass="11144">MLPPYPVLGPHTPIVRLPRQFPVRDQLALCQNARLLKSLDMRESDEVITYPLLESGQSERVWFRLPPGNKRERTLTVEAVFVNVEVAQSFTEWLQQ</sequence>
<gene>
    <name evidence="1" type="ORF">WDJ50_15980</name>
</gene>
<dbReference type="EMBL" id="CP149783">
    <property type="protein sequence ID" value="WYF46547.1"/>
    <property type="molecule type" value="Genomic_DNA"/>
</dbReference>